<proteinExistence type="predicted"/>
<dbReference type="EMBL" id="JBHTBS010000004">
    <property type="protein sequence ID" value="MFC7337416.1"/>
    <property type="molecule type" value="Genomic_DNA"/>
</dbReference>
<reference evidence="3" key="1">
    <citation type="journal article" date="2019" name="Int. J. Syst. Evol. Microbiol.">
        <title>The Global Catalogue of Microorganisms (GCM) 10K type strain sequencing project: providing services to taxonomists for standard genome sequencing and annotation.</title>
        <authorList>
            <consortium name="The Broad Institute Genomics Platform"/>
            <consortium name="The Broad Institute Genome Sequencing Center for Infectious Disease"/>
            <person name="Wu L."/>
            <person name="Ma J."/>
        </authorList>
    </citation>
    <scope>NUCLEOTIDE SEQUENCE [LARGE SCALE GENOMIC DNA]</scope>
    <source>
        <strain evidence="3">CGMCC 4.1467</strain>
    </source>
</reference>
<feature type="region of interest" description="Disordered" evidence="1">
    <location>
        <begin position="1"/>
        <end position="23"/>
    </location>
</feature>
<accession>A0ABW2L8L3</accession>
<sequence length="87" mass="9380">MPTGKTAQDAAKQAPEATPQLVSRTASLSTLDNFGAASRASDADRIKGIEKNRHPSYSYSLRLQSKPIIESLNSHDGFVPQRKAARA</sequence>
<dbReference type="Proteomes" id="UP001596472">
    <property type="component" value="Unassembled WGS sequence"/>
</dbReference>
<evidence type="ECO:0000256" key="1">
    <source>
        <dbReference type="SAM" id="MobiDB-lite"/>
    </source>
</evidence>
<gene>
    <name evidence="2" type="ORF">ACFQY0_09540</name>
</gene>
<evidence type="ECO:0000313" key="2">
    <source>
        <dbReference type="EMBL" id="MFC7337416.1"/>
    </source>
</evidence>
<evidence type="ECO:0000313" key="3">
    <source>
        <dbReference type="Proteomes" id="UP001596472"/>
    </source>
</evidence>
<name>A0ABW2L8L3_9BACT</name>
<keyword evidence="3" id="KW-1185">Reference proteome</keyword>
<organism evidence="2 3">
    <name type="scientific">Haloferula chungangensis</name>
    <dbReference type="NCBI Taxonomy" id="1048331"/>
    <lineage>
        <taxon>Bacteria</taxon>
        <taxon>Pseudomonadati</taxon>
        <taxon>Verrucomicrobiota</taxon>
        <taxon>Verrucomicrobiia</taxon>
        <taxon>Verrucomicrobiales</taxon>
        <taxon>Verrucomicrobiaceae</taxon>
        <taxon>Haloferula</taxon>
    </lineage>
</organism>
<protein>
    <submittedName>
        <fullName evidence="2">Uncharacterized protein</fullName>
    </submittedName>
</protein>
<dbReference type="RefSeq" id="WP_379711667.1">
    <property type="nucleotide sequence ID" value="NZ_JBHTBS010000004.1"/>
</dbReference>
<comment type="caution">
    <text evidence="2">The sequence shown here is derived from an EMBL/GenBank/DDBJ whole genome shotgun (WGS) entry which is preliminary data.</text>
</comment>